<proteinExistence type="predicted"/>
<sequence>MDGAVLTSSRLYCRSSLPMYSRYEPFPMGDSWLCDKRYRDRRRASSYLVGPGPLDLGPEVLHRLVQAPVAAQLGLHRGQVGAPLGLVDAQLVLLHPGQEVLDVADGHVIHLGPDPPGALLRLLRHGHLGGRDGGLQPEVVVGAQVDHALVEPVDPEEKRTAPPLDSDPRRLRVSLFARACDSARRSPAVHLLGLKVAPVLE</sequence>
<dbReference type="EMBL" id="SRLO01000360">
    <property type="protein sequence ID" value="TNN59236.1"/>
    <property type="molecule type" value="Genomic_DNA"/>
</dbReference>
<comment type="caution">
    <text evidence="1">The sequence shown here is derived from an EMBL/GenBank/DDBJ whole genome shotgun (WGS) entry which is preliminary data.</text>
</comment>
<keyword evidence="2" id="KW-1185">Reference proteome</keyword>
<accession>A0A4Z2H0E9</accession>
<dbReference type="Proteomes" id="UP000314294">
    <property type="component" value="Unassembled WGS sequence"/>
</dbReference>
<evidence type="ECO:0000313" key="1">
    <source>
        <dbReference type="EMBL" id="TNN59236.1"/>
    </source>
</evidence>
<name>A0A4Z2H0E9_9TELE</name>
<organism evidence="1 2">
    <name type="scientific">Liparis tanakae</name>
    <name type="common">Tanaka's snailfish</name>
    <dbReference type="NCBI Taxonomy" id="230148"/>
    <lineage>
        <taxon>Eukaryota</taxon>
        <taxon>Metazoa</taxon>
        <taxon>Chordata</taxon>
        <taxon>Craniata</taxon>
        <taxon>Vertebrata</taxon>
        <taxon>Euteleostomi</taxon>
        <taxon>Actinopterygii</taxon>
        <taxon>Neopterygii</taxon>
        <taxon>Teleostei</taxon>
        <taxon>Neoteleostei</taxon>
        <taxon>Acanthomorphata</taxon>
        <taxon>Eupercaria</taxon>
        <taxon>Perciformes</taxon>
        <taxon>Cottioidei</taxon>
        <taxon>Cottales</taxon>
        <taxon>Liparidae</taxon>
        <taxon>Liparis</taxon>
    </lineage>
</organism>
<reference evidence="1 2" key="1">
    <citation type="submission" date="2019-03" db="EMBL/GenBank/DDBJ databases">
        <title>First draft genome of Liparis tanakae, snailfish: a comprehensive survey of snailfish specific genes.</title>
        <authorList>
            <person name="Kim W."/>
            <person name="Song I."/>
            <person name="Jeong J.-H."/>
            <person name="Kim D."/>
            <person name="Kim S."/>
            <person name="Ryu S."/>
            <person name="Song J.Y."/>
            <person name="Lee S.K."/>
        </authorList>
    </citation>
    <scope>NUCLEOTIDE SEQUENCE [LARGE SCALE GENOMIC DNA]</scope>
    <source>
        <tissue evidence="1">Muscle</tissue>
    </source>
</reference>
<protein>
    <submittedName>
        <fullName evidence="1">Uncharacterized protein</fullName>
    </submittedName>
</protein>
<dbReference type="AlphaFoldDB" id="A0A4Z2H0E9"/>
<gene>
    <name evidence="1" type="ORF">EYF80_030521</name>
</gene>
<evidence type="ECO:0000313" key="2">
    <source>
        <dbReference type="Proteomes" id="UP000314294"/>
    </source>
</evidence>